<organism evidence="1">
    <name type="scientific">uncultured Gemmatimonadota bacterium</name>
    <dbReference type="NCBI Taxonomy" id="203437"/>
    <lineage>
        <taxon>Bacteria</taxon>
        <taxon>Pseudomonadati</taxon>
        <taxon>Gemmatimonadota</taxon>
        <taxon>environmental samples</taxon>
    </lineage>
</organism>
<name>A0A6J4LPZ6_9BACT</name>
<gene>
    <name evidence="1" type="ORF">AVDCRST_MAG89-2501</name>
</gene>
<dbReference type="GO" id="GO:0008967">
    <property type="term" value="F:phosphoglycolate phosphatase activity"/>
    <property type="evidence" value="ECO:0007669"/>
    <property type="project" value="TreeGrafter"/>
</dbReference>
<dbReference type="InterPro" id="IPR050155">
    <property type="entry name" value="HAD-like_hydrolase_sf"/>
</dbReference>
<dbReference type="GO" id="GO:0005829">
    <property type="term" value="C:cytosol"/>
    <property type="evidence" value="ECO:0007669"/>
    <property type="project" value="TreeGrafter"/>
</dbReference>
<dbReference type="EMBL" id="CADCTV010000523">
    <property type="protein sequence ID" value="CAA9338304.1"/>
    <property type="molecule type" value="Genomic_DNA"/>
</dbReference>
<sequence length="177" mass="19413">MEALRGNSARQMMAHLRLPAWRLPLVARDMRAWMARDIHTLRPFPRVPEMLHALADAGVELAVVTSNSYENVRRVLGPEAAGLMAHVECGSSMFAKRARFRRVLRSSGIPAAQAISIGDEIRDAEAARAAGIDFGAVAWGYTSPQSLRAQAPALFFDTVDDIVRALVGRHLTTSNRP</sequence>
<evidence type="ECO:0008006" key="2">
    <source>
        <dbReference type="Google" id="ProtNLM"/>
    </source>
</evidence>
<dbReference type="InterPro" id="IPR036412">
    <property type="entry name" value="HAD-like_sf"/>
</dbReference>
<accession>A0A6J4LPZ6</accession>
<proteinExistence type="predicted"/>
<dbReference type="InterPro" id="IPR023214">
    <property type="entry name" value="HAD_sf"/>
</dbReference>
<dbReference type="PANTHER" id="PTHR43434">
    <property type="entry name" value="PHOSPHOGLYCOLATE PHOSPHATASE"/>
    <property type="match status" value="1"/>
</dbReference>
<dbReference type="GO" id="GO:0006281">
    <property type="term" value="P:DNA repair"/>
    <property type="evidence" value="ECO:0007669"/>
    <property type="project" value="TreeGrafter"/>
</dbReference>
<dbReference type="PANTHER" id="PTHR43434:SF13">
    <property type="entry name" value="PHOSPHOGLYCOLATE PHOSPHATASE"/>
    <property type="match status" value="1"/>
</dbReference>
<evidence type="ECO:0000313" key="1">
    <source>
        <dbReference type="EMBL" id="CAA9338304.1"/>
    </source>
</evidence>
<reference evidence="1" key="1">
    <citation type="submission" date="2020-02" db="EMBL/GenBank/DDBJ databases">
        <authorList>
            <person name="Meier V. D."/>
        </authorList>
    </citation>
    <scope>NUCLEOTIDE SEQUENCE</scope>
    <source>
        <strain evidence="1">AVDCRST_MAG89</strain>
    </source>
</reference>
<protein>
    <recommendedName>
        <fullName evidence="2">Phosphoglycolate phosphatase</fullName>
    </recommendedName>
</protein>
<dbReference type="Gene3D" id="3.40.50.1000">
    <property type="entry name" value="HAD superfamily/HAD-like"/>
    <property type="match status" value="1"/>
</dbReference>
<dbReference type="SUPFAM" id="SSF56784">
    <property type="entry name" value="HAD-like"/>
    <property type="match status" value="1"/>
</dbReference>
<dbReference type="AlphaFoldDB" id="A0A6J4LPZ6"/>
<dbReference type="Pfam" id="PF13419">
    <property type="entry name" value="HAD_2"/>
    <property type="match status" value="1"/>
</dbReference>
<dbReference type="InterPro" id="IPR041492">
    <property type="entry name" value="HAD_2"/>
</dbReference>